<organism evidence="1 2">
    <name type="scientific">Bacillus thuringiensis subsp. medellin</name>
    <dbReference type="NCBI Taxonomy" id="79672"/>
    <lineage>
        <taxon>Bacteria</taxon>
        <taxon>Bacillati</taxon>
        <taxon>Bacillota</taxon>
        <taxon>Bacilli</taxon>
        <taxon>Bacillales</taxon>
        <taxon>Bacillaceae</taxon>
        <taxon>Bacillus</taxon>
        <taxon>Bacillus cereus group</taxon>
    </lineage>
</organism>
<comment type="caution">
    <text evidence="1">The sequence shown here is derived from an EMBL/GenBank/DDBJ whole genome shotgun (WGS) entry which is preliminary data.</text>
</comment>
<dbReference type="Proteomes" id="UP000195160">
    <property type="component" value="Unassembled WGS sequence"/>
</dbReference>
<gene>
    <name evidence="1" type="ORF">BK784_01815</name>
</gene>
<evidence type="ECO:0000313" key="2">
    <source>
        <dbReference type="Proteomes" id="UP000195160"/>
    </source>
</evidence>
<dbReference type="Gene3D" id="1.10.1370.30">
    <property type="match status" value="1"/>
</dbReference>
<proteinExistence type="predicted"/>
<sequence length="417" mass="50372">MVNEAVFLDKVMYFLDDQFLNKDHHSNGSIFDLQVVQYFKERYKNSTGLVKEQNKAVYYFSFEEFLNQMLRPFDTRIKEAMQLKRFQLPDFKELLSLQEFELVLNQKKINIDKSLKVEAITILNSEINNLYKEKWIFLDELSLQTNDASYLNFYKMYYGEMMEYIYLQKNKILKMIKRRINTPSKNNVQPDLKMDLIIKDIENTTKQLGVTCNFNEIQQKQSQNSFSMYYSFREGTVLLTTKEPKNYIDLLKVWHEFGHVVHYQNMDKSLLFPFSKLHNLHNMEGIAIYYQFLGNELYKYPFDFKIYDMLWWTFIEFFTVYEWLESNMKENIEDLFANNLQLVYEKLPTYPCPIRYFNKGFKSFRYILGLFLAFGIRSYLEKRQIESGEYIKEIMYNGGIHRNDELIFNGCQYVLNQ</sequence>
<dbReference type="EMBL" id="MOOV01000022">
    <property type="protein sequence ID" value="OUC03754.1"/>
    <property type="molecule type" value="Genomic_DNA"/>
</dbReference>
<evidence type="ECO:0000313" key="1">
    <source>
        <dbReference type="EMBL" id="OUC03754.1"/>
    </source>
</evidence>
<dbReference type="RefSeq" id="WP_088065513.1">
    <property type="nucleotide sequence ID" value="NZ_MOOV01000022.1"/>
</dbReference>
<name>A0A9X6N8E9_BACTV</name>
<reference evidence="1 2" key="1">
    <citation type="submission" date="2016-10" db="EMBL/GenBank/DDBJ databases">
        <title>Comparative genomics of Bacillus thuringiensis reveals a path to pathogens against multiple invertebrate hosts.</title>
        <authorList>
            <person name="Zheng J."/>
            <person name="Gao Q."/>
            <person name="Liu H."/>
            <person name="Peng D."/>
            <person name="Ruan L."/>
            <person name="Sun M."/>
        </authorList>
    </citation>
    <scope>NUCLEOTIDE SEQUENCE [LARGE SCALE GENOMIC DNA]</scope>
    <source>
        <strain evidence="1">T30001</strain>
    </source>
</reference>
<dbReference type="AlphaFoldDB" id="A0A9X6N8E9"/>
<protein>
    <submittedName>
        <fullName evidence="1">Uncharacterized protein</fullName>
    </submittedName>
</protein>
<dbReference type="SUPFAM" id="SSF55486">
    <property type="entry name" value="Metalloproteases ('zincins'), catalytic domain"/>
    <property type="match status" value="1"/>
</dbReference>
<accession>A0A9X6N8E9</accession>